<feature type="region of interest" description="Disordered" evidence="1">
    <location>
        <begin position="1"/>
        <end position="91"/>
    </location>
</feature>
<evidence type="ECO:0000313" key="2">
    <source>
        <dbReference type="EMBL" id="CAF5044325.1"/>
    </source>
</evidence>
<feature type="non-terminal residue" evidence="2">
    <location>
        <position position="91"/>
    </location>
</feature>
<feature type="compositionally biased region" description="Basic and acidic residues" evidence="1">
    <location>
        <begin position="1"/>
        <end position="22"/>
    </location>
</feature>
<proteinExistence type="predicted"/>
<evidence type="ECO:0000256" key="1">
    <source>
        <dbReference type="SAM" id="MobiDB-lite"/>
    </source>
</evidence>
<reference evidence="2" key="1">
    <citation type="submission" date="2021-02" db="EMBL/GenBank/DDBJ databases">
        <authorList>
            <person name="Nowell W R."/>
        </authorList>
    </citation>
    <scope>NUCLEOTIDE SEQUENCE</scope>
</reference>
<name>A0A822CIF0_9BILA</name>
<dbReference type="Proteomes" id="UP000663848">
    <property type="component" value="Unassembled WGS sequence"/>
</dbReference>
<comment type="caution">
    <text evidence="2">The sequence shown here is derived from an EMBL/GenBank/DDBJ whole genome shotgun (WGS) entry which is preliminary data.</text>
</comment>
<evidence type="ECO:0000313" key="3">
    <source>
        <dbReference type="Proteomes" id="UP000663848"/>
    </source>
</evidence>
<dbReference type="EMBL" id="CAJOBR010048221">
    <property type="protein sequence ID" value="CAF5044325.1"/>
    <property type="molecule type" value="Genomic_DNA"/>
</dbReference>
<gene>
    <name evidence="2" type="ORF">QYT958_LOCUS41622</name>
</gene>
<organism evidence="2 3">
    <name type="scientific">Rotaria socialis</name>
    <dbReference type="NCBI Taxonomy" id="392032"/>
    <lineage>
        <taxon>Eukaryota</taxon>
        <taxon>Metazoa</taxon>
        <taxon>Spiralia</taxon>
        <taxon>Gnathifera</taxon>
        <taxon>Rotifera</taxon>
        <taxon>Eurotatoria</taxon>
        <taxon>Bdelloidea</taxon>
        <taxon>Philodinida</taxon>
        <taxon>Philodinidae</taxon>
        <taxon>Rotaria</taxon>
    </lineage>
</organism>
<accession>A0A822CIF0</accession>
<sequence length="91" mass="10909">PHSRERFDERQYLQPAPRRDRSPPTNNALRRESIESTHWERPKPRDAPHYADDPHKYLPTQYISEPTQQQQQQGLWSAAPPSRQQQQQQQQ</sequence>
<feature type="non-terminal residue" evidence="2">
    <location>
        <position position="1"/>
    </location>
</feature>
<protein>
    <submittedName>
        <fullName evidence="2">Uncharacterized protein</fullName>
    </submittedName>
</protein>
<feature type="compositionally biased region" description="Basic and acidic residues" evidence="1">
    <location>
        <begin position="29"/>
        <end position="56"/>
    </location>
</feature>
<dbReference type="AlphaFoldDB" id="A0A822CIF0"/>